<keyword evidence="1" id="KW-0812">Transmembrane</keyword>
<gene>
    <name evidence="2" type="ORF">CDV26_11120</name>
</gene>
<dbReference type="EMBL" id="CP022132">
    <property type="protein sequence ID" value="ASG68858.1"/>
    <property type="molecule type" value="Genomic_DNA"/>
</dbReference>
<dbReference type="RefSeq" id="WP_088773318.1">
    <property type="nucleotide sequence ID" value="NZ_CP022132.1"/>
</dbReference>
<feature type="transmembrane region" description="Helical" evidence="1">
    <location>
        <begin position="95"/>
        <end position="118"/>
    </location>
</feature>
<evidence type="ECO:0000313" key="3">
    <source>
        <dbReference type="Proteomes" id="UP000249910"/>
    </source>
</evidence>
<evidence type="ECO:0000256" key="1">
    <source>
        <dbReference type="SAM" id="Phobius"/>
    </source>
</evidence>
<name>A0ABN5B558_9GAMM</name>
<accession>A0ABN5B558</accession>
<dbReference type="Proteomes" id="UP000249910">
    <property type="component" value="Chromosome"/>
</dbReference>
<keyword evidence="1" id="KW-0472">Membrane</keyword>
<protein>
    <submittedName>
        <fullName evidence="2">Uncharacterized protein</fullName>
    </submittedName>
</protein>
<proteinExistence type="predicted"/>
<keyword evidence="1" id="KW-1133">Transmembrane helix</keyword>
<evidence type="ECO:0000313" key="2">
    <source>
        <dbReference type="EMBL" id="ASG68858.1"/>
    </source>
</evidence>
<sequence length="124" mass="14418">MHYCEQHQIIRPKYSTLQSIVSKAILREENRLVVKLGSLLNKESKDTLDSLISNDNTISSLALLKQDAKSFTTTEMEAELVKQKRLLRYIKNQNMFFYILVFLGRILIIMLISVNTIARIELMK</sequence>
<organism evidence="2 3">
    <name type="scientific">Francisella halioticida</name>
    <dbReference type="NCBI Taxonomy" id="549298"/>
    <lineage>
        <taxon>Bacteria</taxon>
        <taxon>Pseudomonadati</taxon>
        <taxon>Pseudomonadota</taxon>
        <taxon>Gammaproteobacteria</taxon>
        <taxon>Thiotrichales</taxon>
        <taxon>Francisellaceae</taxon>
        <taxon>Francisella</taxon>
    </lineage>
</organism>
<keyword evidence="3" id="KW-1185">Reference proteome</keyword>
<reference evidence="2 3" key="1">
    <citation type="submission" date="2017-06" db="EMBL/GenBank/DDBJ databases">
        <title>Complete genome of Francisella halioticida.</title>
        <authorList>
            <person name="Sjodin A."/>
        </authorList>
    </citation>
    <scope>NUCLEOTIDE SEQUENCE [LARGE SCALE GENOMIC DNA]</scope>
    <source>
        <strain evidence="2 3">DSM 23729</strain>
    </source>
</reference>